<dbReference type="RefSeq" id="XP_015180728.1">
    <property type="nucleotide sequence ID" value="XM_015325242.1"/>
</dbReference>
<keyword evidence="1" id="KW-0472">Membrane</keyword>
<reference evidence="3" key="1">
    <citation type="submission" date="2025-08" db="UniProtKB">
        <authorList>
            <consortium name="RefSeq"/>
        </authorList>
    </citation>
    <scope>IDENTIFICATION</scope>
    <source>
        <tissue evidence="3">Whole body</tissue>
    </source>
</reference>
<organism evidence="2 3">
    <name type="scientific">Polistes dominula</name>
    <name type="common">European paper wasp</name>
    <name type="synonym">Vespa dominula</name>
    <dbReference type="NCBI Taxonomy" id="743375"/>
    <lineage>
        <taxon>Eukaryota</taxon>
        <taxon>Metazoa</taxon>
        <taxon>Ecdysozoa</taxon>
        <taxon>Arthropoda</taxon>
        <taxon>Hexapoda</taxon>
        <taxon>Insecta</taxon>
        <taxon>Pterygota</taxon>
        <taxon>Neoptera</taxon>
        <taxon>Endopterygota</taxon>
        <taxon>Hymenoptera</taxon>
        <taxon>Apocrita</taxon>
        <taxon>Aculeata</taxon>
        <taxon>Vespoidea</taxon>
        <taxon>Vespidae</taxon>
        <taxon>Polistinae</taxon>
        <taxon>Polistini</taxon>
        <taxon>Polistes</taxon>
    </lineage>
</organism>
<name>A0ABM1IKJ1_POLDO</name>
<protein>
    <submittedName>
        <fullName evidence="3">Uncharacterized protein LOC107068615</fullName>
    </submittedName>
</protein>
<feature type="transmembrane region" description="Helical" evidence="1">
    <location>
        <begin position="162"/>
        <end position="180"/>
    </location>
</feature>
<gene>
    <name evidence="3" type="primary">LOC107068615</name>
</gene>
<evidence type="ECO:0000313" key="3">
    <source>
        <dbReference type="RefSeq" id="XP_015180728.1"/>
    </source>
</evidence>
<evidence type="ECO:0000313" key="2">
    <source>
        <dbReference type="Proteomes" id="UP000694924"/>
    </source>
</evidence>
<dbReference type="Proteomes" id="UP000694924">
    <property type="component" value="Unplaced"/>
</dbReference>
<keyword evidence="2" id="KW-1185">Reference proteome</keyword>
<evidence type="ECO:0000256" key="1">
    <source>
        <dbReference type="SAM" id="Phobius"/>
    </source>
</evidence>
<keyword evidence="1" id="KW-0812">Transmembrane</keyword>
<proteinExistence type="predicted"/>
<sequence>MARFYYQCNFDLKNDSGYDNAELKPFICPPDKYCPYCCCNWQCCLVVQKRPPRHIWETWYFWLGVALLAVFILISVCSYVVSNYRHNIQGVPFRHNARINDNGRNQQANRNRPTQNEVSISIIPTSGLLPGHKKMVMISTQSNIAHLSKFYTIYVRKNTSNIYTLSTLLFGIVLIIHLINSNAHGKLSMRIIV</sequence>
<keyword evidence="1" id="KW-1133">Transmembrane helix</keyword>
<feature type="transmembrane region" description="Helical" evidence="1">
    <location>
        <begin position="59"/>
        <end position="81"/>
    </location>
</feature>
<accession>A0ABM1IKJ1</accession>
<dbReference type="GeneID" id="107068615"/>